<evidence type="ECO:0000313" key="5">
    <source>
        <dbReference type="Proteomes" id="UP000245207"/>
    </source>
</evidence>
<dbReference type="OrthoDB" id="667639at2759"/>
<keyword evidence="5" id="KW-1185">Reference proteome</keyword>
<keyword evidence="3" id="KW-0012">Acyltransferase</keyword>
<dbReference type="PANTHER" id="PTHR31623:SF70">
    <property type="entry name" value="TRANSFERASE, CHLORAMPHENICOL ACETYLTRANSFERASE-LIKE DOMAIN PROTEIN"/>
    <property type="match status" value="1"/>
</dbReference>
<dbReference type="PANTHER" id="PTHR31623">
    <property type="entry name" value="F21J9.9"/>
    <property type="match status" value="1"/>
</dbReference>
<comment type="caution">
    <text evidence="4">The sequence shown here is derived from an EMBL/GenBank/DDBJ whole genome shotgun (WGS) entry which is preliminary data.</text>
</comment>
<dbReference type="InterPro" id="IPR023213">
    <property type="entry name" value="CAT-like_dom_sf"/>
</dbReference>
<reference evidence="4 5" key="1">
    <citation type="journal article" date="2018" name="Mol. Plant">
        <title>The genome of Artemisia annua provides insight into the evolution of Asteraceae family and artemisinin biosynthesis.</title>
        <authorList>
            <person name="Shen Q."/>
            <person name="Zhang L."/>
            <person name="Liao Z."/>
            <person name="Wang S."/>
            <person name="Yan T."/>
            <person name="Shi P."/>
            <person name="Liu M."/>
            <person name="Fu X."/>
            <person name="Pan Q."/>
            <person name="Wang Y."/>
            <person name="Lv Z."/>
            <person name="Lu X."/>
            <person name="Zhang F."/>
            <person name="Jiang W."/>
            <person name="Ma Y."/>
            <person name="Chen M."/>
            <person name="Hao X."/>
            <person name="Li L."/>
            <person name="Tang Y."/>
            <person name="Lv G."/>
            <person name="Zhou Y."/>
            <person name="Sun X."/>
            <person name="Brodelius P.E."/>
            <person name="Rose J.K.C."/>
            <person name="Tang K."/>
        </authorList>
    </citation>
    <scope>NUCLEOTIDE SEQUENCE [LARGE SCALE GENOMIC DNA]</scope>
    <source>
        <strain evidence="5">cv. Huhao1</strain>
        <tissue evidence="4">Leaf</tissue>
    </source>
</reference>
<comment type="similarity">
    <text evidence="1">Belongs to the plant acyltransferase family.</text>
</comment>
<sequence>MLTHFYPLAGRYVDETRTIDCNDQGAEFIHAKVDIKMQDILAPGVDIKVVDEFIPPNKLAAEHFNDPLLAIQVTMFKCGGVALGVSTTHKITDSPTLSIFLNKWAAMNREENEIEFSGPGFNYPSLFPGRGYGPKLGPIIRDELSSKLYIRKKVSFSESEISILKAKAMSNGKLNTFHLSKVQLVLAIIWKAFISVANATNDNPRLCATNAQMVETTEELAEHLSHNVKKTINNLSKVDHCSDEGQTTVLNYSTLKDGEILESSNVIILTSWCKFLFYQADFGFGKPTWAAPGCLPLQNYACLMDDTQGNGVDAHVFLVVKNVPYFEDALKFDPLLCKT</sequence>
<protein>
    <submittedName>
        <fullName evidence="4">Transferase, Chloramphenicol acetyltransferase-like domain protein</fullName>
    </submittedName>
</protein>
<name>A0A2U1LHV0_ARTAN</name>
<keyword evidence="2 4" id="KW-0808">Transferase</keyword>
<evidence type="ECO:0000256" key="1">
    <source>
        <dbReference type="ARBA" id="ARBA00009861"/>
    </source>
</evidence>
<evidence type="ECO:0000256" key="3">
    <source>
        <dbReference type="ARBA" id="ARBA00023315"/>
    </source>
</evidence>
<dbReference type="Gene3D" id="3.30.559.10">
    <property type="entry name" value="Chloramphenicol acetyltransferase-like domain"/>
    <property type="match status" value="3"/>
</dbReference>
<accession>A0A2U1LHV0</accession>
<dbReference type="STRING" id="35608.A0A2U1LHV0"/>
<gene>
    <name evidence="4" type="ORF">CTI12_AA301480</name>
</gene>
<dbReference type="EMBL" id="PKPP01009308">
    <property type="protein sequence ID" value="PWA48566.1"/>
    <property type="molecule type" value="Genomic_DNA"/>
</dbReference>
<dbReference type="Pfam" id="PF02458">
    <property type="entry name" value="Transferase"/>
    <property type="match status" value="1"/>
</dbReference>
<evidence type="ECO:0000313" key="4">
    <source>
        <dbReference type="EMBL" id="PWA48566.1"/>
    </source>
</evidence>
<dbReference type="GO" id="GO:0016746">
    <property type="term" value="F:acyltransferase activity"/>
    <property type="evidence" value="ECO:0007669"/>
    <property type="project" value="UniProtKB-KW"/>
</dbReference>
<dbReference type="AlphaFoldDB" id="A0A2U1LHV0"/>
<dbReference type="Proteomes" id="UP000245207">
    <property type="component" value="Unassembled WGS sequence"/>
</dbReference>
<evidence type="ECO:0000256" key="2">
    <source>
        <dbReference type="ARBA" id="ARBA00022679"/>
    </source>
</evidence>
<proteinExistence type="inferred from homology"/>
<organism evidence="4 5">
    <name type="scientific">Artemisia annua</name>
    <name type="common">Sweet wormwood</name>
    <dbReference type="NCBI Taxonomy" id="35608"/>
    <lineage>
        <taxon>Eukaryota</taxon>
        <taxon>Viridiplantae</taxon>
        <taxon>Streptophyta</taxon>
        <taxon>Embryophyta</taxon>
        <taxon>Tracheophyta</taxon>
        <taxon>Spermatophyta</taxon>
        <taxon>Magnoliopsida</taxon>
        <taxon>eudicotyledons</taxon>
        <taxon>Gunneridae</taxon>
        <taxon>Pentapetalae</taxon>
        <taxon>asterids</taxon>
        <taxon>campanulids</taxon>
        <taxon>Asterales</taxon>
        <taxon>Asteraceae</taxon>
        <taxon>Asteroideae</taxon>
        <taxon>Anthemideae</taxon>
        <taxon>Artemisiinae</taxon>
        <taxon>Artemisia</taxon>
    </lineage>
</organism>